<evidence type="ECO:0000313" key="1">
    <source>
        <dbReference type="EMBL" id="SYV97212.1"/>
    </source>
</evidence>
<dbReference type="AlphaFoldDB" id="A0A3B0PKB4"/>
<sequence length="173" mass="20003">MGISFTKNGKKYIITGINQINKPSEDLRDNNSNSLVVINSITKNDNFVTVNLVKSLPLNISHIDFKIKSLNPFEPYSKIMAANISSDRLSANIPIDLLPKNINNFIIVGSKVNNKIEKFGFQNRFKFSINNLESKNIRLEKIDFIKNEHNKRLFASARFNFEQEDFVFFKNKW</sequence>
<evidence type="ECO:0000313" key="2">
    <source>
        <dbReference type="Proteomes" id="UP000257559"/>
    </source>
</evidence>
<reference evidence="2" key="1">
    <citation type="submission" date="2018-06" db="EMBL/GenBank/DDBJ databases">
        <authorList>
            <consortium name="Pathogen Informatics"/>
        </authorList>
    </citation>
    <scope>NUCLEOTIDE SEQUENCE [LARGE SCALE GENOMIC DNA]</scope>
    <source>
        <strain evidence="2">NCTC10132</strain>
    </source>
</reference>
<proteinExistence type="predicted"/>
<feature type="non-terminal residue" evidence="1">
    <location>
        <position position="173"/>
    </location>
</feature>
<accession>A0A3B0PKB4</accession>
<name>A0A3B0PKB4_9BACT</name>
<dbReference type="KEGG" id="medw:NCTC10132_00571"/>
<organism evidence="1 2">
    <name type="scientific">Mycoplasmopsis edwardii</name>
    <dbReference type="NCBI Taxonomy" id="53558"/>
    <lineage>
        <taxon>Bacteria</taxon>
        <taxon>Bacillati</taxon>
        <taxon>Mycoplasmatota</taxon>
        <taxon>Mycoplasmoidales</taxon>
        <taxon>Metamycoplasmataceae</taxon>
        <taxon>Mycoplasmopsis</taxon>
    </lineage>
</organism>
<gene>
    <name evidence="1" type="ORF">NCTC10132_00571</name>
</gene>
<keyword evidence="2" id="KW-1185">Reference proteome</keyword>
<dbReference type="EMBL" id="LS991951">
    <property type="protein sequence ID" value="SYV97212.1"/>
    <property type="molecule type" value="Genomic_DNA"/>
</dbReference>
<dbReference type="Proteomes" id="UP000257559">
    <property type="component" value="Chromosome"/>
</dbReference>
<protein>
    <submittedName>
        <fullName evidence="1">Uncharacterized protein</fullName>
    </submittedName>
</protein>